<dbReference type="Proteomes" id="UP000014174">
    <property type="component" value="Unassembled WGS sequence"/>
</dbReference>
<evidence type="ECO:0000256" key="13">
    <source>
        <dbReference type="ARBA" id="ARBA00023316"/>
    </source>
</evidence>
<evidence type="ECO:0000256" key="12">
    <source>
        <dbReference type="ARBA" id="ARBA00023136"/>
    </source>
</evidence>
<evidence type="ECO:0000256" key="6">
    <source>
        <dbReference type="ARBA" id="ARBA00022670"/>
    </source>
</evidence>
<dbReference type="AlphaFoldDB" id="R9GNF7"/>
<dbReference type="RefSeq" id="WP_016196865.1">
    <property type="nucleotide sequence ID" value="NZ_AQPN01000125.1"/>
</dbReference>
<evidence type="ECO:0000256" key="1">
    <source>
        <dbReference type="ARBA" id="ARBA00004167"/>
    </source>
</evidence>
<protein>
    <submittedName>
        <fullName evidence="17">Penicillin-binding protein 2 (PBP-2)</fullName>
    </submittedName>
</protein>
<dbReference type="GO" id="GO:0071972">
    <property type="term" value="F:peptidoglycan L,D-transpeptidase activity"/>
    <property type="evidence" value="ECO:0007669"/>
    <property type="project" value="TreeGrafter"/>
</dbReference>
<dbReference type="InterPro" id="IPR017790">
    <property type="entry name" value="Penicillin-binding_protein_2"/>
</dbReference>
<keyword evidence="10" id="KW-0573">Peptidoglycan synthesis</keyword>
<evidence type="ECO:0000259" key="16">
    <source>
        <dbReference type="Pfam" id="PF03717"/>
    </source>
</evidence>
<dbReference type="EMBL" id="AQPN01000125">
    <property type="protein sequence ID" value="EOR93221.1"/>
    <property type="molecule type" value="Genomic_DNA"/>
</dbReference>
<keyword evidence="6" id="KW-0645">Protease</keyword>
<gene>
    <name evidence="17" type="ORF">ADIARSV_3640</name>
</gene>
<feature type="transmembrane region" description="Helical" evidence="14">
    <location>
        <begin position="9"/>
        <end position="28"/>
    </location>
</feature>
<dbReference type="Pfam" id="PF00905">
    <property type="entry name" value="Transpeptidase"/>
    <property type="match status" value="1"/>
</dbReference>
<dbReference type="InterPro" id="IPR012338">
    <property type="entry name" value="Beta-lactam/transpept-like"/>
</dbReference>
<dbReference type="PATRIC" id="fig|1150600.3.peg.3607"/>
<evidence type="ECO:0000256" key="7">
    <source>
        <dbReference type="ARBA" id="ARBA00022692"/>
    </source>
</evidence>
<keyword evidence="7 14" id="KW-0812">Transmembrane</keyword>
<dbReference type="FunFam" id="3.40.710.10:FF:000024">
    <property type="entry name" value="Penicillin-binding protein 2"/>
    <property type="match status" value="1"/>
</dbReference>
<keyword evidence="3" id="KW-1003">Cell membrane</keyword>
<accession>R9GNF7</accession>
<dbReference type="GO" id="GO:0009002">
    <property type="term" value="F:serine-type D-Ala-D-Ala carboxypeptidase activity"/>
    <property type="evidence" value="ECO:0007669"/>
    <property type="project" value="InterPro"/>
</dbReference>
<feature type="domain" description="Penicillin-binding protein transpeptidase" evidence="15">
    <location>
        <begin position="253"/>
        <end position="579"/>
    </location>
</feature>
<dbReference type="InterPro" id="IPR005311">
    <property type="entry name" value="PBP_dimer"/>
</dbReference>
<dbReference type="Gene3D" id="3.30.1390.30">
    <property type="entry name" value="Penicillin-binding protein 2a, domain 3"/>
    <property type="match status" value="1"/>
</dbReference>
<dbReference type="InterPro" id="IPR001460">
    <property type="entry name" value="PCN-bd_Tpept"/>
</dbReference>
<dbReference type="Pfam" id="PF03717">
    <property type="entry name" value="PBP_dimer"/>
    <property type="match status" value="1"/>
</dbReference>
<organism evidence="17 18">
    <name type="scientific">Arcticibacter svalbardensis MN12-7</name>
    <dbReference type="NCBI Taxonomy" id="1150600"/>
    <lineage>
        <taxon>Bacteria</taxon>
        <taxon>Pseudomonadati</taxon>
        <taxon>Bacteroidota</taxon>
        <taxon>Sphingobacteriia</taxon>
        <taxon>Sphingobacteriales</taxon>
        <taxon>Sphingobacteriaceae</taxon>
        <taxon>Arcticibacter</taxon>
    </lineage>
</organism>
<evidence type="ECO:0000256" key="2">
    <source>
        <dbReference type="ARBA" id="ARBA00004236"/>
    </source>
</evidence>
<dbReference type="InterPro" id="IPR036138">
    <property type="entry name" value="PBP_dimer_sf"/>
</dbReference>
<comment type="subcellular location">
    <subcellularLocation>
        <location evidence="2">Cell membrane</location>
    </subcellularLocation>
    <subcellularLocation>
        <location evidence="1">Membrane</location>
        <topology evidence="1">Single-pass membrane protein</topology>
    </subcellularLocation>
</comment>
<name>R9GNF7_9SPHI</name>
<keyword evidence="13" id="KW-0961">Cell wall biogenesis/degradation</keyword>
<keyword evidence="12 14" id="KW-0472">Membrane</keyword>
<dbReference type="GO" id="GO:0071555">
    <property type="term" value="P:cell wall organization"/>
    <property type="evidence" value="ECO:0007669"/>
    <property type="project" value="UniProtKB-KW"/>
</dbReference>
<keyword evidence="5" id="KW-0121">Carboxypeptidase</keyword>
<dbReference type="Gene3D" id="3.40.710.10">
    <property type="entry name" value="DD-peptidase/beta-lactamase superfamily"/>
    <property type="match status" value="1"/>
</dbReference>
<reference evidence="17 18" key="1">
    <citation type="journal article" date="2013" name="Genome Announc.">
        <title>Draft Genome Sequence of Arcticibacter svalbardensis Strain MN12-7T, a Member of the Family Sphingobacteriaceae Isolated from an Arctic Soil Sample.</title>
        <authorList>
            <person name="Shivaji S."/>
            <person name="Ara S."/>
            <person name="Prasad S."/>
            <person name="Manasa B.P."/>
            <person name="Begum Z."/>
            <person name="Singh A."/>
            <person name="Kumar Pinnaka A."/>
        </authorList>
    </citation>
    <scope>NUCLEOTIDE SEQUENCE [LARGE SCALE GENOMIC DNA]</scope>
    <source>
        <strain evidence="17 18">MN12-7</strain>
    </source>
</reference>
<dbReference type="STRING" id="1150600.ADIARSV_3640"/>
<feature type="domain" description="Penicillin-binding protein dimerisation" evidence="16">
    <location>
        <begin position="50"/>
        <end position="213"/>
    </location>
</feature>
<evidence type="ECO:0000256" key="14">
    <source>
        <dbReference type="SAM" id="Phobius"/>
    </source>
</evidence>
<dbReference type="InterPro" id="IPR050515">
    <property type="entry name" value="Beta-lactam/transpept"/>
</dbReference>
<keyword evidence="4" id="KW-0997">Cell inner membrane</keyword>
<dbReference type="PANTHER" id="PTHR30627:SF2">
    <property type="entry name" value="PEPTIDOGLYCAN D,D-TRANSPEPTIDASE MRDA"/>
    <property type="match status" value="1"/>
</dbReference>
<keyword evidence="18" id="KW-1185">Reference proteome</keyword>
<evidence type="ECO:0000259" key="15">
    <source>
        <dbReference type="Pfam" id="PF00905"/>
    </source>
</evidence>
<dbReference type="GO" id="GO:0009252">
    <property type="term" value="P:peptidoglycan biosynthetic process"/>
    <property type="evidence" value="ECO:0007669"/>
    <property type="project" value="UniProtKB-KW"/>
</dbReference>
<dbReference type="SUPFAM" id="SSF56519">
    <property type="entry name" value="Penicillin binding protein dimerisation domain"/>
    <property type="match status" value="1"/>
</dbReference>
<dbReference type="SUPFAM" id="SSF56601">
    <property type="entry name" value="beta-lactamase/transpeptidase-like"/>
    <property type="match status" value="1"/>
</dbReference>
<proteinExistence type="predicted"/>
<dbReference type="OrthoDB" id="9766847at2"/>
<dbReference type="PANTHER" id="PTHR30627">
    <property type="entry name" value="PEPTIDOGLYCAN D,D-TRANSPEPTIDASE"/>
    <property type="match status" value="1"/>
</dbReference>
<dbReference type="NCBIfam" id="TIGR03423">
    <property type="entry name" value="pbp2_mrdA"/>
    <property type="match status" value="1"/>
</dbReference>
<dbReference type="Gene3D" id="3.90.1310.10">
    <property type="entry name" value="Penicillin-binding protein 2a (Domain 2)"/>
    <property type="match status" value="1"/>
</dbReference>
<evidence type="ECO:0000256" key="8">
    <source>
        <dbReference type="ARBA" id="ARBA00022801"/>
    </source>
</evidence>
<evidence type="ECO:0000256" key="9">
    <source>
        <dbReference type="ARBA" id="ARBA00022960"/>
    </source>
</evidence>
<evidence type="ECO:0000256" key="5">
    <source>
        <dbReference type="ARBA" id="ARBA00022645"/>
    </source>
</evidence>
<sequence>MNSFFQRKYVVQGIFIAVALVLLARLFYIQVIDKSYFLSANNNVLRKVVIYPARGIILDRKGRILVQNEPVYDLMVIPREVVQFDTLEFLRLIKLDKKGFDKRLTKARNFSPYRASIFEKQLSAQTFAALQEKLTQFQGFYVQKRSVRRYPDSIASQFFGYINEVVPSDITRSRGYYKAGDYIGRTGVEKSYEDLLRGQRGVENQMVDAFNRPKGHFAEGAYDTLSVTGKKLISSLDRDIQILGEKLMVNKIGSIVAIEPSTGEILAFVSSPTYDPNLMVGREKGNNYMKLLRNPSNPLFIRPIMAEYPPGSIFKVINALVAQQMGRINAETRFFCPGAYYYGRRGKMGCTHAHGSLTLAQSIQFSCNTYYGNVYKQMIDRSGMRSVNAYRKWHDMVNHFGIGSKLGVDMPNEKKGLLPTAEFYTRHFKSDRWTSAYNISLSIGQGELGITPLQMANVAATVANRGYYYTPHLIRGIGEDHIVKAAYTKKNYSGVDARYYGPVIEGMFGAVNKPGGTAYPIAQIQGIEVCGKTGTVQNPHGENHSVFFAFAPRINPKIAIAVVVENAGYGAVWSAPIASLLIEQYLKGKITRPKYYTDRLYNANLLPGHKAKQKVSPRKQTDSIPKIEIKPIVPITPKSIVPHDQST</sequence>
<keyword evidence="8" id="KW-0378">Hydrolase</keyword>
<dbReference type="GO" id="GO:0008360">
    <property type="term" value="P:regulation of cell shape"/>
    <property type="evidence" value="ECO:0007669"/>
    <property type="project" value="UniProtKB-KW"/>
</dbReference>
<comment type="caution">
    <text evidence="17">The sequence shown here is derived from an EMBL/GenBank/DDBJ whole genome shotgun (WGS) entry which is preliminary data.</text>
</comment>
<evidence type="ECO:0000256" key="3">
    <source>
        <dbReference type="ARBA" id="ARBA00022475"/>
    </source>
</evidence>
<dbReference type="eggNOG" id="COG0768">
    <property type="taxonomic scope" value="Bacteria"/>
</dbReference>
<dbReference type="GO" id="GO:0005886">
    <property type="term" value="C:plasma membrane"/>
    <property type="evidence" value="ECO:0007669"/>
    <property type="project" value="UniProtKB-SubCell"/>
</dbReference>
<evidence type="ECO:0000256" key="4">
    <source>
        <dbReference type="ARBA" id="ARBA00022519"/>
    </source>
</evidence>
<dbReference type="GO" id="GO:0006508">
    <property type="term" value="P:proteolysis"/>
    <property type="evidence" value="ECO:0007669"/>
    <property type="project" value="UniProtKB-KW"/>
</dbReference>
<evidence type="ECO:0000313" key="17">
    <source>
        <dbReference type="EMBL" id="EOR93221.1"/>
    </source>
</evidence>
<dbReference type="GO" id="GO:0008658">
    <property type="term" value="F:penicillin binding"/>
    <property type="evidence" value="ECO:0007669"/>
    <property type="project" value="InterPro"/>
</dbReference>
<keyword evidence="9" id="KW-0133">Cell shape</keyword>
<evidence type="ECO:0000313" key="18">
    <source>
        <dbReference type="Proteomes" id="UP000014174"/>
    </source>
</evidence>
<keyword evidence="11 14" id="KW-1133">Transmembrane helix</keyword>
<evidence type="ECO:0000256" key="11">
    <source>
        <dbReference type="ARBA" id="ARBA00022989"/>
    </source>
</evidence>
<evidence type="ECO:0000256" key="10">
    <source>
        <dbReference type="ARBA" id="ARBA00022984"/>
    </source>
</evidence>